<dbReference type="WBParaSite" id="BPAG_0000134401-mRNA-1">
    <property type="protein sequence ID" value="BPAG_0000134401-mRNA-1"/>
    <property type="gene ID" value="BPAG_0000134401"/>
</dbReference>
<keyword evidence="1" id="KW-1133">Transmembrane helix</keyword>
<evidence type="ECO:0000313" key="4">
    <source>
        <dbReference type="WBParaSite" id="BPAG_0000134401-mRNA-1"/>
    </source>
</evidence>
<keyword evidence="1" id="KW-0812">Transmembrane</keyword>
<dbReference type="EMBL" id="UZAD01000099">
    <property type="protein sequence ID" value="VDN82531.1"/>
    <property type="molecule type" value="Genomic_DNA"/>
</dbReference>
<keyword evidence="1" id="KW-0472">Membrane</keyword>
<evidence type="ECO:0000256" key="1">
    <source>
        <dbReference type="SAM" id="Phobius"/>
    </source>
</evidence>
<reference evidence="4" key="1">
    <citation type="submission" date="2017-02" db="UniProtKB">
        <authorList>
            <consortium name="WormBaseParasite"/>
        </authorList>
    </citation>
    <scope>IDENTIFICATION</scope>
</reference>
<sequence>MNEKTVDADFSNKAEAWSFIFIELKCLPSCAVSVDSAVSHRRQLMCLNYFLYILMLWCVSTGEAEVLIAVFRNQRKAKERSEVDEEICVRRRKVEEVRWPGMIGEDT</sequence>
<dbReference type="Proteomes" id="UP000278627">
    <property type="component" value="Unassembled WGS sequence"/>
</dbReference>
<name>A0A0N4SZV6_BRUPA</name>
<proteinExistence type="predicted"/>
<evidence type="ECO:0000313" key="3">
    <source>
        <dbReference type="Proteomes" id="UP000278627"/>
    </source>
</evidence>
<evidence type="ECO:0000313" key="2">
    <source>
        <dbReference type="EMBL" id="VDN82531.1"/>
    </source>
</evidence>
<accession>A0A0N4SZV6</accession>
<organism evidence="4">
    <name type="scientific">Brugia pahangi</name>
    <name type="common">Filarial nematode worm</name>
    <dbReference type="NCBI Taxonomy" id="6280"/>
    <lineage>
        <taxon>Eukaryota</taxon>
        <taxon>Metazoa</taxon>
        <taxon>Ecdysozoa</taxon>
        <taxon>Nematoda</taxon>
        <taxon>Chromadorea</taxon>
        <taxon>Rhabditida</taxon>
        <taxon>Spirurina</taxon>
        <taxon>Spiruromorpha</taxon>
        <taxon>Filarioidea</taxon>
        <taxon>Onchocercidae</taxon>
        <taxon>Brugia</taxon>
    </lineage>
</organism>
<keyword evidence="3" id="KW-1185">Reference proteome</keyword>
<feature type="transmembrane region" description="Helical" evidence="1">
    <location>
        <begin position="49"/>
        <end position="71"/>
    </location>
</feature>
<gene>
    <name evidence="2" type="ORF">BPAG_LOCUS1345</name>
</gene>
<reference evidence="2 3" key="2">
    <citation type="submission" date="2018-11" db="EMBL/GenBank/DDBJ databases">
        <authorList>
            <consortium name="Pathogen Informatics"/>
        </authorList>
    </citation>
    <scope>NUCLEOTIDE SEQUENCE [LARGE SCALE GENOMIC DNA]</scope>
</reference>
<protein>
    <submittedName>
        <fullName evidence="4">G_PROTEIN_RECEP_F1_2 domain-containing protein</fullName>
    </submittedName>
</protein>
<dbReference type="AlphaFoldDB" id="A0A0N4SZV6"/>